<accession>A0A382YUY8</accession>
<dbReference type="PANTHER" id="PTHR22901:SF0">
    <property type="entry name" value="SIALATE O-ACETYLESTERASE"/>
    <property type="match status" value="1"/>
</dbReference>
<reference evidence="2" key="1">
    <citation type="submission" date="2018-05" db="EMBL/GenBank/DDBJ databases">
        <authorList>
            <person name="Lanie J.A."/>
            <person name="Ng W.-L."/>
            <person name="Kazmierczak K.M."/>
            <person name="Andrzejewski T.M."/>
            <person name="Davidsen T.M."/>
            <person name="Wayne K.J."/>
            <person name="Tettelin H."/>
            <person name="Glass J.I."/>
            <person name="Rusch D."/>
            <person name="Podicherti R."/>
            <person name="Tsui H.-C.T."/>
            <person name="Winkler M.E."/>
        </authorList>
    </citation>
    <scope>NUCLEOTIDE SEQUENCE</scope>
</reference>
<dbReference type="Pfam" id="PF13290">
    <property type="entry name" value="CHB_HEX_C_1"/>
    <property type="match status" value="1"/>
</dbReference>
<dbReference type="GO" id="GO:0001681">
    <property type="term" value="F:sialate O-acetylesterase activity"/>
    <property type="evidence" value="ECO:0007669"/>
    <property type="project" value="InterPro"/>
</dbReference>
<dbReference type="PANTHER" id="PTHR22901">
    <property type="entry name" value="SIALATE O-ACETYLESTERASE"/>
    <property type="match status" value="1"/>
</dbReference>
<proteinExistence type="predicted"/>
<gene>
    <name evidence="2" type="ORF">METZ01_LOCUS439192</name>
</gene>
<feature type="non-terminal residue" evidence="2">
    <location>
        <position position="261"/>
    </location>
</feature>
<feature type="non-terminal residue" evidence="2">
    <location>
        <position position="1"/>
    </location>
</feature>
<organism evidence="2">
    <name type="scientific">marine metagenome</name>
    <dbReference type="NCBI Taxonomy" id="408172"/>
    <lineage>
        <taxon>unclassified sequences</taxon>
        <taxon>metagenomes</taxon>
        <taxon>ecological metagenomes</taxon>
    </lineage>
</organism>
<dbReference type="InterPro" id="IPR059177">
    <property type="entry name" value="GH29D-like_dom"/>
</dbReference>
<dbReference type="InterPro" id="IPR039329">
    <property type="entry name" value="SIAE"/>
</dbReference>
<feature type="domain" description="GH29D-like beta-sandwich" evidence="1">
    <location>
        <begin position="217"/>
        <end position="261"/>
    </location>
</feature>
<protein>
    <recommendedName>
        <fullName evidence="1">GH29D-like beta-sandwich domain-containing protein</fullName>
    </recommendedName>
</protein>
<dbReference type="GO" id="GO:0005975">
    <property type="term" value="P:carbohydrate metabolic process"/>
    <property type="evidence" value="ECO:0007669"/>
    <property type="project" value="TreeGrafter"/>
</dbReference>
<evidence type="ECO:0000313" key="2">
    <source>
        <dbReference type="EMBL" id="SVD86338.1"/>
    </source>
</evidence>
<dbReference type="SUPFAM" id="SSF52266">
    <property type="entry name" value="SGNH hydrolase"/>
    <property type="match status" value="1"/>
</dbReference>
<dbReference type="InterPro" id="IPR036514">
    <property type="entry name" value="SGNH_hydro_sf"/>
</dbReference>
<dbReference type="EMBL" id="UINC01178272">
    <property type="protein sequence ID" value="SVD86338.1"/>
    <property type="molecule type" value="Genomic_DNA"/>
</dbReference>
<evidence type="ECO:0000259" key="1">
    <source>
        <dbReference type="Pfam" id="PF13290"/>
    </source>
</evidence>
<dbReference type="Gene3D" id="3.40.50.1110">
    <property type="entry name" value="SGNH hydrolase"/>
    <property type="match status" value="1"/>
</dbReference>
<dbReference type="AlphaFoldDB" id="A0A382YUY8"/>
<name>A0A382YUY8_9ZZZZ</name>
<sequence length="261" mass="28418">YQGESNLNDGMLYAHKKRALVEGWRKVWGHDLSFYWTHLAPYNYGGDPGRLPRIWEAQQAATSIPGTGTTVITDIGNLRDIHPRNKQEVGRRLALVALAKDYGRDIVHSGPVYKGMKIEGSKVRVSFSHTGSGLESRDGNPLSRFEIAGEGAFVAASAVFDGNTVVVSSDRVKAPSAVRFGWHQLAEPNLQNKEGLQACPFRTNSTAPSVSGKKMFVSSSPVELDCIEEGGVIRYTVDGSTPTEKSTAYKEGFEVKATTTV</sequence>